<dbReference type="PANTHER" id="PTHR43301:SF3">
    <property type="entry name" value="ARABINAN ENDO-1,5-ALPHA-L-ARABINOSIDASE A-RELATED"/>
    <property type="match status" value="1"/>
</dbReference>
<keyword evidence="3 5" id="KW-0378">Hydrolase</keyword>
<comment type="caution">
    <text evidence="6">The sequence shown here is derived from an EMBL/GenBank/DDBJ whole genome shotgun (WGS) entry which is preliminary data.</text>
</comment>
<dbReference type="PANTHER" id="PTHR43301">
    <property type="entry name" value="ARABINAN ENDO-1,5-ALPHA-L-ARABINOSIDASE"/>
    <property type="match status" value="1"/>
</dbReference>
<dbReference type="GO" id="GO:0005975">
    <property type="term" value="P:carbohydrate metabolic process"/>
    <property type="evidence" value="ECO:0007669"/>
    <property type="project" value="InterPro"/>
</dbReference>
<comment type="pathway">
    <text evidence="1">Glycan metabolism; L-arabinan degradation.</text>
</comment>
<dbReference type="InterPro" id="IPR006710">
    <property type="entry name" value="Glyco_hydro_43"/>
</dbReference>
<dbReference type="Gene3D" id="2.115.10.20">
    <property type="entry name" value="Glycosyl hydrolase domain, family 43"/>
    <property type="match status" value="1"/>
</dbReference>
<evidence type="ECO:0000256" key="3">
    <source>
        <dbReference type="ARBA" id="ARBA00022801"/>
    </source>
</evidence>
<evidence type="ECO:0000313" key="6">
    <source>
        <dbReference type="EMBL" id="EHL12214.1"/>
    </source>
</evidence>
<sequence>MLMTQQFGTQTLFTIPTDLIRIRDPFIVADHTSMLYYLFGTTDKDPWNGKGEGFQVYRSRDLKLWAEPEFVFYPPKGFWGVKNFWAPEIHYYRNAWYLIASFYADGKHRGVQIFKSTAVTGPYSPISSGPVTPEDWDCLDGTLFIEENSPWLVFSHEWTQIQDGAICAIRLSDDLSTAIGEPFTLFHATDAPWSVADTGDVIITSGKNYVTDGPFLFHDKGRLKMLWSSFAKCGYAIEIAESMNGKLEGPWKHQNQPEFSFGGHGMIFETFSGERYLALHAPNIAGKERLTLVALI</sequence>
<organism evidence="6 7">
    <name type="scientific">Oribacterium asaccharolyticum ACB7</name>
    <dbReference type="NCBI Taxonomy" id="796944"/>
    <lineage>
        <taxon>Bacteria</taxon>
        <taxon>Bacillati</taxon>
        <taxon>Bacillota</taxon>
        <taxon>Clostridia</taxon>
        <taxon>Lachnospirales</taxon>
        <taxon>Lachnospiraceae</taxon>
        <taxon>Oribacterium</taxon>
    </lineage>
</organism>
<comment type="similarity">
    <text evidence="2 5">Belongs to the glycosyl hydrolase 43 family.</text>
</comment>
<dbReference type="HOGENOM" id="CLU_048744_0_0_9"/>
<protein>
    <recommendedName>
        <fullName evidence="8">Glycosyl hydrolase family 43</fullName>
    </recommendedName>
</protein>
<gene>
    <name evidence="6" type="ORF">HMPREF9624_00521</name>
</gene>
<dbReference type="InterPro" id="IPR050727">
    <property type="entry name" value="GH43_arabinanases"/>
</dbReference>
<dbReference type="SUPFAM" id="SSF75005">
    <property type="entry name" value="Arabinanase/levansucrase/invertase"/>
    <property type="match status" value="1"/>
</dbReference>
<dbReference type="AlphaFoldDB" id="G9WU11"/>
<evidence type="ECO:0000313" key="7">
    <source>
        <dbReference type="Proteomes" id="UP000003527"/>
    </source>
</evidence>
<reference evidence="6 7" key="1">
    <citation type="submission" date="2011-08" db="EMBL/GenBank/DDBJ databases">
        <title>The Genome Sequence of Oribacterium sp. ACB7.</title>
        <authorList>
            <consortium name="The Broad Institute Genome Sequencing Platform"/>
            <person name="Earl A."/>
            <person name="Ward D."/>
            <person name="Feldgarden M."/>
            <person name="Gevers D."/>
            <person name="Sizova M."/>
            <person name="Hazen A."/>
            <person name="Epstein S."/>
            <person name="Young S.K."/>
            <person name="Zeng Q."/>
            <person name="Gargeya S."/>
            <person name="Fitzgerald M."/>
            <person name="Haas B."/>
            <person name="Abouelleil A."/>
            <person name="Alvarado L."/>
            <person name="Arachchi H.M."/>
            <person name="Berlin A."/>
            <person name="Brown A."/>
            <person name="Chapman S.B."/>
            <person name="Chen Z."/>
            <person name="Dunbar C."/>
            <person name="Freedman E."/>
            <person name="Gearin G."/>
            <person name="Gellesch M."/>
            <person name="Goldberg J."/>
            <person name="Griggs A."/>
            <person name="Gujja S."/>
            <person name="Heiman D."/>
            <person name="Howarth C."/>
            <person name="Larson L."/>
            <person name="Lui A."/>
            <person name="MacDonald P.J.P."/>
            <person name="Montmayeur A."/>
            <person name="Murphy C."/>
            <person name="Neiman D."/>
            <person name="Pearson M."/>
            <person name="Priest M."/>
            <person name="Roberts A."/>
            <person name="Saif S."/>
            <person name="Shea T."/>
            <person name="Shenoy N."/>
            <person name="Sisk P."/>
            <person name="Stolte C."/>
            <person name="Sykes S."/>
            <person name="Wortman J."/>
            <person name="Nusbaum C."/>
            <person name="Birren B."/>
        </authorList>
    </citation>
    <scope>NUCLEOTIDE SEQUENCE [LARGE SCALE GENOMIC DNA]</scope>
    <source>
        <strain evidence="6 7">ACB7</strain>
    </source>
</reference>
<evidence type="ECO:0000256" key="5">
    <source>
        <dbReference type="RuleBase" id="RU361187"/>
    </source>
</evidence>
<name>G9WU11_9FIRM</name>
<dbReference type="InterPro" id="IPR023296">
    <property type="entry name" value="Glyco_hydro_beta-prop_sf"/>
</dbReference>
<dbReference type="Proteomes" id="UP000003527">
    <property type="component" value="Unassembled WGS sequence"/>
</dbReference>
<dbReference type="RefSeq" id="WP_009536412.1">
    <property type="nucleotide sequence ID" value="NZ_JH414504.1"/>
</dbReference>
<evidence type="ECO:0008006" key="8">
    <source>
        <dbReference type="Google" id="ProtNLM"/>
    </source>
</evidence>
<evidence type="ECO:0000256" key="1">
    <source>
        <dbReference type="ARBA" id="ARBA00004834"/>
    </source>
</evidence>
<evidence type="ECO:0000256" key="4">
    <source>
        <dbReference type="ARBA" id="ARBA00023295"/>
    </source>
</evidence>
<dbReference type="GO" id="GO:0004553">
    <property type="term" value="F:hydrolase activity, hydrolyzing O-glycosyl compounds"/>
    <property type="evidence" value="ECO:0007669"/>
    <property type="project" value="InterPro"/>
</dbReference>
<dbReference type="PATRIC" id="fig|796944.3.peg.1235"/>
<dbReference type="EMBL" id="AFZD01000016">
    <property type="protein sequence ID" value="EHL12214.1"/>
    <property type="molecule type" value="Genomic_DNA"/>
</dbReference>
<keyword evidence="7" id="KW-1185">Reference proteome</keyword>
<keyword evidence="4 5" id="KW-0326">Glycosidase</keyword>
<accession>G9WU11</accession>
<dbReference type="CDD" id="cd08981">
    <property type="entry name" value="GH43_Bt1873-like"/>
    <property type="match status" value="1"/>
</dbReference>
<proteinExistence type="inferred from homology"/>
<dbReference type="Pfam" id="PF04616">
    <property type="entry name" value="Glyco_hydro_43"/>
    <property type="match status" value="1"/>
</dbReference>
<evidence type="ECO:0000256" key="2">
    <source>
        <dbReference type="ARBA" id="ARBA00009865"/>
    </source>
</evidence>